<dbReference type="PROSITE" id="PS50109">
    <property type="entry name" value="HIS_KIN"/>
    <property type="match status" value="1"/>
</dbReference>
<evidence type="ECO:0000256" key="3">
    <source>
        <dbReference type="ARBA" id="ARBA00012438"/>
    </source>
</evidence>
<dbReference type="RefSeq" id="WP_114611762.1">
    <property type="nucleotide sequence ID" value="NZ_VMBE01000001.1"/>
</dbReference>
<dbReference type="AlphaFoldDB" id="A0A2V3ZR75"/>
<dbReference type="SMART" id="SM00387">
    <property type="entry name" value="HATPase_c"/>
    <property type="match status" value="1"/>
</dbReference>
<evidence type="ECO:0000256" key="1">
    <source>
        <dbReference type="ARBA" id="ARBA00000085"/>
    </source>
</evidence>
<dbReference type="InterPro" id="IPR003660">
    <property type="entry name" value="HAMP_dom"/>
</dbReference>
<dbReference type="PANTHER" id="PTHR43547:SF2">
    <property type="entry name" value="HYBRID SIGNAL TRANSDUCTION HISTIDINE KINASE C"/>
    <property type="match status" value="1"/>
</dbReference>
<evidence type="ECO:0000313" key="14">
    <source>
        <dbReference type="Proteomes" id="UP000253987"/>
    </source>
</evidence>
<keyword evidence="6" id="KW-0808">Transferase</keyword>
<keyword evidence="4" id="KW-1003">Cell membrane</keyword>
<dbReference type="Gene3D" id="6.10.340.10">
    <property type="match status" value="1"/>
</dbReference>
<evidence type="ECO:0000259" key="11">
    <source>
        <dbReference type="PROSITE" id="PS50109"/>
    </source>
</evidence>
<comment type="catalytic activity">
    <reaction evidence="1">
        <text>ATP + protein L-histidine = ADP + protein N-phospho-L-histidine.</text>
        <dbReference type="EC" id="2.7.13.3"/>
    </reaction>
</comment>
<dbReference type="OrthoDB" id="9804645at2"/>
<dbReference type="GO" id="GO:0005886">
    <property type="term" value="C:plasma membrane"/>
    <property type="evidence" value="ECO:0007669"/>
    <property type="project" value="UniProtKB-SubCell"/>
</dbReference>
<dbReference type="SUPFAM" id="SSF47384">
    <property type="entry name" value="Homodimeric domain of signal transducing histidine kinase"/>
    <property type="match status" value="1"/>
</dbReference>
<evidence type="ECO:0000256" key="6">
    <source>
        <dbReference type="ARBA" id="ARBA00022679"/>
    </source>
</evidence>
<name>A0A2V3ZR75_9GAMM</name>
<dbReference type="PANTHER" id="PTHR43547">
    <property type="entry name" value="TWO-COMPONENT HISTIDINE KINASE"/>
    <property type="match status" value="1"/>
</dbReference>
<dbReference type="Pfam" id="PF00512">
    <property type="entry name" value="HisKA"/>
    <property type="match status" value="1"/>
</dbReference>
<dbReference type="Gene3D" id="3.30.450.20">
    <property type="entry name" value="PAS domain"/>
    <property type="match status" value="1"/>
</dbReference>
<reference evidence="13 14" key="2">
    <citation type="submission" date="2018-06" db="EMBL/GenBank/DDBJ databases">
        <title>Marinobactersediminissp. nov, a moderately halophilic bacterium isolated from marine solar saltern.</title>
        <authorList>
            <person name="Zhang Y."/>
        </authorList>
    </citation>
    <scope>NUCLEOTIDE SEQUENCE [LARGE SCALE GENOMIC DNA]</scope>
    <source>
        <strain evidence="13 14">F01</strain>
    </source>
</reference>
<dbReference type="CDD" id="cd00082">
    <property type="entry name" value="HisKA"/>
    <property type="match status" value="1"/>
</dbReference>
<dbReference type="Pfam" id="PF02518">
    <property type="entry name" value="HATPase_c"/>
    <property type="match status" value="1"/>
</dbReference>
<protein>
    <recommendedName>
        <fullName evidence="3">histidine kinase</fullName>
        <ecNumber evidence="3">2.7.13.3</ecNumber>
    </recommendedName>
</protein>
<dbReference type="InterPro" id="IPR036097">
    <property type="entry name" value="HisK_dim/P_sf"/>
</dbReference>
<dbReference type="InterPro" id="IPR004358">
    <property type="entry name" value="Sig_transdc_His_kin-like_C"/>
</dbReference>
<dbReference type="Pfam" id="PF00672">
    <property type="entry name" value="HAMP"/>
    <property type="match status" value="1"/>
</dbReference>
<dbReference type="EC" id="2.7.13.3" evidence="3"/>
<reference evidence="14" key="1">
    <citation type="submission" date="2018-05" db="EMBL/GenBank/DDBJ databases">
        <authorList>
            <person name="Lu D."/>
        </authorList>
    </citation>
    <scope>NUCLEOTIDE SEQUENCE [LARGE SCALE GENOMIC DNA]</scope>
    <source>
        <strain evidence="14">F01</strain>
    </source>
</reference>
<dbReference type="InterPro" id="IPR036890">
    <property type="entry name" value="HATPase_C_sf"/>
</dbReference>
<dbReference type="PRINTS" id="PR00344">
    <property type="entry name" value="BCTRLSENSOR"/>
</dbReference>
<evidence type="ECO:0000256" key="5">
    <source>
        <dbReference type="ARBA" id="ARBA00022553"/>
    </source>
</evidence>
<organism evidence="13 14">
    <name type="scientific">Marinobacter vulgaris</name>
    <dbReference type="NCBI Taxonomy" id="1928331"/>
    <lineage>
        <taxon>Bacteria</taxon>
        <taxon>Pseudomonadati</taxon>
        <taxon>Pseudomonadota</taxon>
        <taxon>Gammaproteobacteria</taxon>
        <taxon>Pseudomonadales</taxon>
        <taxon>Marinobacteraceae</taxon>
        <taxon>Marinobacter</taxon>
    </lineage>
</organism>
<feature type="transmembrane region" description="Helical" evidence="10">
    <location>
        <begin position="277"/>
        <end position="299"/>
    </location>
</feature>
<dbReference type="SMART" id="SM00388">
    <property type="entry name" value="HisKA"/>
    <property type="match status" value="1"/>
</dbReference>
<evidence type="ECO:0000256" key="8">
    <source>
        <dbReference type="ARBA" id="ARBA00022777"/>
    </source>
</evidence>
<keyword evidence="10" id="KW-0472">Membrane</keyword>
<dbReference type="PROSITE" id="PS50885">
    <property type="entry name" value="HAMP"/>
    <property type="match status" value="1"/>
</dbReference>
<dbReference type="InterPro" id="IPR003594">
    <property type="entry name" value="HATPase_dom"/>
</dbReference>
<dbReference type="SUPFAM" id="SSF55874">
    <property type="entry name" value="ATPase domain of HSP90 chaperone/DNA topoisomerase II/histidine kinase"/>
    <property type="match status" value="1"/>
</dbReference>
<dbReference type="SUPFAM" id="SSF103190">
    <property type="entry name" value="Sensory domain-like"/>
    <property type="match status" value="1"/>
</dbReference>
<evidence type="ECO:0000256" key="10">
    <source>
        <dbReference type="SAM" id="Phobius"/>
    </source>
</evidence>
<proteinExistence type="predicted"/>
<evidence type="ECO:0000313" key="13">
    <source>
        <dbReference type="EMBL" id="PXX93839.1"/>
    </source>
</evidence>
<keyword evidence="5" id="KW-0597">Phosphoprotein</keyword>
<dbReference type="Proteomes" id="UP000253987">
    <property type="component" value="Unassembled WGS sequence"/>
</dbReference>
<comment type="caution">
    <text evidence="13">The sequence shown here is derived from an EMBL/GenBank/DDBJ whole genome shotgun (WGS) entry which is preliminary data.</text>
</comment>
<dbReference type="EMBL" id="QFWX01000001">
    <property type="protein sequence ID" value="PXX93839.1"/>
    <property type="molecule type" value="Genomic_DNA"/>
</dbReference>
<dbReference type="Gene3D" id="3.30.565.10">
    <property type="entry name" value="Histidine kinase-like ATPase, C-terminal domain"/>
    <property type="match status" value="1"/>
</dbReference>
<feature type="domain" description="Histidine kinase" evidence="11">
    <location>
        <begin position="361"/>
        <end position="578"/>
    </location>
</feature>
<dbReference type="InterPro" id="IPR005467">
    <property type="entry name" value="His_kinase_dom"/>
</dbReference>
<evidence type="ECO:0000259" key="12">
    <source>
        <dbReference type="PROSITE" id="PS50885"/>
    </source>
</evidence>
<evidence type="ECO:0000256" key="2">
    <source>
        <dbReference type="ARBA" id="ARBA00004651"/>
    </source>
</evidence>
<evidence type="ECO:0000256" key="4">
    <source>
        <dbReference type="ARBA" id="ARBA00022475"/>
    </source>
</evidence>
<keyword evidence="8 13" id="KW-0418">Kinase</keyword>
<dbReference type="Gene3D" id="1.10.287.130">
    <property type="match status" value="1"/>
</dbReference>
<keyword evidence="9 10" id="KW-1133">Transmembrane helix</keyword>
<dbReference type="CDD" id="cd12914">
    <property type="entry name" value="PDC1_DGC_like"/>
    <property type="match status" value="1"/>
</dbReference>
<gene>
    <name evidence="13" type="ORF">DIT71_00405</name>
</gene>
<comment type="subcellular location">
    <subcellularLocation>
        <location evidence="2">Cell membrane</location>
        <topology evidence="2">Multi-pass membrane protein</topology>
    </subcellularLocation>
</comment>
<dbReference type="InterPro" id="IPR003661">
    <property type="entry name" value="HisK_dim/P_dom"/>
</dbReference>
<sequence length="584" mass="63709">MALIIVIGSLLTVAAIVTTAYQALVQDFEDLLTQRQILEAKRTSEQVDQRLQLRLNALSAFAAQLASTEQLPDPVDLAAALGRQTTLRDLLPAGLLAFDEKARAVAENIYVPDRVGTQYLDRPHFQEALQSRRPVVSKPIIGRTTGKPLLSFLAPIETDDNDLLGFVGGILDLSETSLLSGHRQSDRQPSQSIERIIDTANFLYVDSGQGSRRLEPLPPPGADPLTDAALSGITFGQVEDHQGQTLIYATNHLQRLGWVFVRAVPYEQATTPARQSFFRFFSISLLITLGLAILSYLLARSTMLPLDRMTSRIQRMAEHPDSAMRLRETGLPELKSLAGAFNRLLEERDNLARLKDNFMSSVSHELRTPLTSMTGALKLLSSGTTGPLNDQSQAMANLALRNADRLQLLISDLLDFNKLSDGSLKVHIQSEPLQPILDAAIADNATMAAEHGVRLESETGVSVNLLCDKHRMRQVLDNFLSNAIKYSPEGGTVRVTAEQHSPERVRVTVSDQGSGVPDSFSNSVFKRFSQAETGTARSVKGTGLGLAISDELAKLMHGGVGYYNNQGAHFWIEVPVSGNTGSPA</sequence>
<dbReference type="GO" id="GO:0000155">
    <property type="term" value="F:phosphorelay sensor kinase activity"/>
    <property type="evidence" value="ECO:0007669"/>
    <property type="project" value="InterPro"/>
</dbReference>
<keyword evidence="14" id="KW-1185">Reference proteome</keyword>
<feature type="domain" description="HAMP" evidence="12">
    <location>
        <begin position="300"/>
        <end position="353"/>
    </location>
</feature>
<keyword evidence="7 10" id="KW-0812">Transmembrane</keyword>
<evidence type="ECO:0000256" key="7">
    <source>
        <dbReference type="ARBA" id="ARBA00022692"/>
    </source>
</evidence>
<dbReference type="InterPro" id="IPR029151">
    <property type="entry name" value="Sensor-like_sf"/>
</dbReference>
<accession>A0A2V3ZR75</accession>
<evidence type="ECO:0000256" key="9">
    <source>
        <dbReference type="ARBA" id="ARBA00022989"/>
    </source>
</evidence>